<dbReference type="Proteomes" id="UP000279236">
    <property type="component" value="Unassembled WGS sequence"/>
</dbReference>
<dbReference type="RefSeq" id="XP_028472651.1">
    <property type="nucleotide sequence ID" value="XM_028618763.1"/>
</dbReference>
<dbReference type="SUPFAM" id="SSF56317">
    <property type="entry name" value="Carbon-nitrogen hydrolase"/>
    <property type="match status" value="1"/>
</dbReference>
<dbReference type="OrthoDB" id="412018at2759"/>
<dbReference type="Gene3D" id="3.60.110.10">
    <property type="entry name" value="Carbon-nitrogen hydrolase"/>
    <property type="match status" value="1"/>
</dbReference>
<dbReference type="Pfam" id="PF00795">
    <property type="entry name" value="CN_hydrolase"/>
    <property type="match status" value="1"/>
</dbReference>
<dbReference type="PANTHER" id="PTHR43674">
    <property type="entry name" value="NITRILASE C965.09-RELATED"/>
    <property type="match status" value="1"/>
</dbReference>
<dbReference type="EMBL" id="RSCE01000015">
    <property type="protein sequence ID" value="RSH77504.1"/>
    <property type="molecule type" value="Genomic_DNA"/>
</dbReference>
<comment type="caution">
    <text evidence="3">The sequence shown here is derived from an EMBL/GenBank/DDBJ whole genome shotgun (WGS) entry which is preliminary data.</text>
</comment>
<dbReference type="InterPro" id="IPR003010">
    <property type="entry name" value="C-N_Hydrolase"/>
</dbReference>
<keyword evidence="4" id="KW-1185">Reference proteome</keyword>
<dbReference type="STRING" id="105984.A0A427XFK9"/>
<dbReference type="PANTHER" id="PTHR43674:SF16">
    <property type="entry name" value="CARBON-NITROGEN FAMILY, PUTATIVE (AFU_ORTHOLOGUE AFUA_5G02350)-RELATED"/>
    <property type="match status" value="1"/>
</dbReference>
<dbReference type="AlphaFoldDB" id="A0A427XFK9"/>
<dbReference type="InterPro" id="IPR036526">
    <property type="entry name" value="C-N_Hydrolase_sf"/>
</dbReference>
<evidence type="ECO:0000313" key="3">
    <source>
        <dbReference type="EMBL" id="RSH77504.1"/>
    </source>
</evidence>
<name>A0A427XFK9_9TREE</name>
<reference evidence="3 4" key="1">
    <citation type="submission" date="2018-11" db="EMBL/GenBank/DDBJ databases">
        <title>Genome sequence of Apiotrichum porosum DSM 27194.</title>
        <authorList>
            <person name="Aliyu H."/>
            <person name="Gorte O."/>
            <person name="Ochsenreither K."/>
        </authorList>
    </citation>
    <scope>NUCLEOTIDE SEQUENCE [LARGE SCALE GENOMIC DNA]</scope>
    <source>
        <strain evidence="3 4">DSM 27194</strain>
    </source>
</reference>
<dbReference type="PROSITE" id="PS50263">
    <property type="entry name" value="CN_HYDROLASE"/>
    <property type="match status" value="1"/>
</dbReference>
<dbReference type="GO" id="GO:0016811">
    <property type="term" value="F:hydrolase activity, acting on carbon-nitrogen (but not peptide) bonds, in linear amides"/>
    <property type="evidence" value="ECO:0007669"/>
    <property type="project" value="TreeGrafter"/>
</dbReference>
<feature type="domain" description="CN hydrolase" evidence="2">
    <location>
        <begin position="5"/>
        <end position="311"/>
    </location>
</feature>
<evidence type="ECO:0000256" key="1">
    <source>
        <dbReference type="ARBA" id="ARBA00022801"/>
    </source>
</evidence>
<gene>
    <name evidence="3" type="ORF">EHS24_003057</name>
</gene>
<evidence type="ECO:0000313" key="4">
    <source>
        <dbReference type="Proteomes" id="UP000279236"/>
    </source>
</evidence>
<proteinExistence type="predicted"/>
<organism evidence="3 4">
    <name type="scientific">Apiotrichum porosum</name>
    <dbReference type="NCBI Taxonomy" id="105984"/>
    <lineage>
        <taxon>Eukaryota</taxon>
        <taxon>Fungi</taxon>
        <taxon>Dikarya</taxon>
        <taxon>Basidiomycota</taxon>
        <taxon>Agaricomycotina</taxon>
        <taxon>Tremellomycetes</taxon>
        <taxon>Trichosporonales</taxon>
        <taxon>Trichosporonaceae</taxon>
        <taxon>Apiotrichum</taxon>
    </lineage>
</organism>
<evidence type="ECO:0000259" key="2">
    <source>
        <dbReference type="PROSITE" id="PS50263"/>
    </source>
</evidence>
<dbReference type="InterPro" id="IPR050345">
    <property type="entry name" value="Aliph_Amidase/BUP"/>
</dbReference>
<accession>A0A427XFK9</accession>
<sequence>MSRTVTIAVAQTIPVSQELDPPSDQMDNRGAFWAIDQNLLDTMRQVEEAATRKADVVHFPEFWLQDLVGQGRQVWLWVVAEKYKIAIVGSIACGQPSSPETPMPAESPFVHLLGGPPPKALTDAQQSWVEWVQHHLVDVEAKVGHAHYPQIHNTSVFIDDEGQVLGEYAKRNLWHPERDYFVRGRRQNQVFETKFGRVGLLICWDISHPSAGQELSDQGVDIVFVSAYWLATDSHPQLNNWRHVNDYEKTVVHSWMLARAIETESVWSLCNCGGDPMSGYMGGSGVWVPLRGNIGGIPGPGAGLRIMEIDMNVLQDTQKVYKIRDDYARYLKMVEAKEANGTK</sequence>
<dbReference type="CDD" id="cd07197">
    <property type="entry name" value="nitrilase"/>
    <property type="match status" value="1"/>
</dbReference>
<dbReference type="GeneID" id="39587600"/>
<protein>
    <recommendedName>
        <fullName evidence="2">CN hydrolase domain-containing protein</fullName>
    </recommendedName>
</protein>
<keyword evidence="1" id="KW-0378">Hydrolase</keyword>